<dbReference type="EMBL" id="CAJHJG010004781">
    <property type="protein sequence ID" value="CAD6944473.1"/>
    <property type="molecule type" value="Genomic_DNA"/>
</dbReference>
<reference evidence="2" key="1">
    <citation type="submission" date="2016-04" db="EMBL/GenBank/DDBJ databases">
        <authorList>
            <person name="Nguyen H.D."/>
            <person name="Kesanakurti P."/>
            <person name="Cullis J."/>
            <person name="Levesque C.A."/>
            <person name="Hambleton S."/>
        </authorList>
    </citation>
    <scope>NUCLEOTIDE SEQUENCE</scope>
    <source>
        <strain evidence="2">DAOMC 238032</strain>
    </source>
</reference>
<dbReference type="Proteomes" id="UP000836402">
    <property type="component" value="Unassembled WGS sequence"/>
</dbReference>
<dbReference type="EMBL" id="LWDD02002067">
    <property type="protein sequence ID" value="KAE8243073.1"/>
    <property type="molecule type" value="Genomic_DNA"/>
</dbReference>
<sequence length="174" mass="20096">MQVDTAVADLSANAFVDVIEQVIENGSNGHPPDYTEPSYRERLDNCLGAYSVMPAENRRMWFSYFRRYINNEVEQEIEQRTCNLRARNATLASDTVLLRRLLSKTGNGTNRFPMDPRSLWNKGKFRKNDFHHMPAAKVRNLGDQLLKAANNNPNHIIIRRNTVYSACMDRYNSL</sequence>
<proteinExistence type="predicted"/>
<accession>A0A177UJ58</accession>
<comment type="caution">
    <text evidence="2">The sequence shown here is derived from an EMBL/GenBank/DDBJ whole genome shotgun (WGS) entry which is preliminary data.</text>
</comment>
<reference evidence="2" key="2">
    <citation type="journal article" date="2019" name="IMA Fungus">
        <title>Genome sequencing and comparison of five Tilletia species to identify candidate genes for the detection of regulated species infecting wheat.</title>
        <authorList>
            <person name="Nguyen H.D.T."/>
            <person name="Sultana T."/>
            <person name="Kesanakurti P."/>
            <person name="Hambleton S."/>
        </authorList>
    </citation>
    <scope>NUCLEOTIDE SEQUENCE</scope>
    <source>
        <strain evidence="2">DAOMC 238032</strain>
    </source>
</reference>
<dbReference type="AlphaFoldDB" id="A0A177UJ58"/>
<reference evidence="1" key="3">
    <citation type="submission" date="2020-10" db="EMBL/GenBank/DDBJ databases">
        <authorList>
            <person name="Sedaghatjoo S."/>
        </authorList>
    </citation>
    <scope>NUCLEOTIDE SEQUENCE</scope>
    <source>
        <strain evidence="1">AZH3</strain>
    </source>
</reference>
<name>A0A177UJ58_9BASI</name>
<protein>
    <submittedName>
        <fullName evidence="2">Uncharacterized protein</fullName>
    </submittedName>
</protein>
<evidence type="ECO:0000313" key="2">
    <source>
        <dbReference type="EMBL" id="KAE8243073.1"/>
    </source>
</evidence>
<dbReference type="Proteomes" id="UP000077671">
    <property type="component" value="Unassembled WGS sequence"/>
</dbReference>
<evidence type="ECO:0000313" key="3">
    <source>
        <dbReference type="Proteomes" id="UP000077671"/>
    </source>
</evidence>
<keyword evidence="4" id="KW-1185">Reference proteome</keyword>
<evidence type="ECO:0000313" key="1">
    <source>
        <dbReference type="EMBL" id="CAD6944473.1"/>
    </source>
</evidence>
<gene>
    <name evidence="2" type="ORF">A4X03_0g7878</name>
    <name evidence="1" type="ORF">JKIAZH3_G9756</name>
</gene>
<organism evidence="2 3">
    <name type="scientific">Tilletia caries</name>
    <name type="common">wheat bunt fungus</name>
    <dbReference type="NCBI Taxonomy" id="13290"/>
    <lineage>
        <taxon>Eukaryota</taxon>
        <taxon>Fungi</taxon>
        <taxon>Dikarya</taxon>
        <taxon>Basidiomycota</taxon>
        <taxon>Ustilaginomycotina</taxon>
        <taxon>Exobasidiomycetes</taxon>
        <taxon>Tilletiales</taxon>
        <taxon>Tilletiaceae</taxon>
        <taxon>Tilletia</taxon>
    </lineage>
</organism>
<evidence type="ECO:0000313" key="4">
    <source>
        <dbReference type="Proteomes" id="UP000836402"/>
    </source>
</evidence>